<dbReference type="Pfam" id="PF00486">
    <property type="entry name" value="Trans_reg_C"/>
    <property type="match status" value="1"/>
</dbReference>
<dbReference type="CDD" id="cd00383">
    <property type="entry name" value="trans_reg_C"/>
    <property type="match status" value="1"/>
</dbReference>
<feature type="DNA-binding region" description="OmpR/PhoB-type" evidence="5">
    <location>
        <begin position="125"/>
        <end position="223"/>
    </location>
</feature>
<evidence type="ECO:0000256" key="1">
    <source>
        <dbReference type="ARBA" id="ARBA00023015"/>
    </source>
</evidence>
<reference evidence="9 11" key="3">
    <citation type="submission" date="2018-06" db="EMBL/GenBank/DDBJ databases">
        <authorList>
            <consortium name="Pathogen Informatics"/>
            <person name="Doyle S."/>
        </authorList>
    </citation>
    <scope>NUCLEOTIDE SEQUENCE [LARGE SCALE GENOMIC DNA]</scope>
    <source>
        <strain evidence="9 11">NCTC11327</strain>
    </source>
</reference>
<dbReference type="GO" id="GO:0006355">
    <property type="term" value="P:regulation of DNA-templated transcription"/>
    <property type="evidence" value="ECO:0007669"/>
    <property type="project" value="InterPro"/>
</dbReference>
<dbReference type="GO" id="GO:0032993">
    <property type="term" value="C:protein-DNA complex"/>
    <property type="evidence" value="ECO:0007669"/>
    <property type="project" value="TreeGrafter"/>
</dbReference>
<name>A0AAX2LPL6_VIBFL</name>
<dbReference type="InterPro" id="IPR036388">
    <property type="entry name" value="WH-like_DNA-bd_sf"/>
</dbReference>
<dbReference type="RefSeq" id="WP_020327460.1">
    <property type="nucleotide sequence ID" value="NZ_AP028128.1"/>
</dbReference>
<feature type="modified residue" description="4-aspartylphosphate" evidence="4">
    <location>
        <position position="51"/>
    </location>
</feature>
<evidence type="ECO:0000256" key="3">
    <source>
        <dbReference type="ARBA" id="ARBA00023163"/>
    </source>
</evidence>
<reference evidence="8" key="2">
    <citation type="submission" date="2018-01" db="EMBL/GenBank/DDBJ databases">
        <title>FDA dAtabase for Regulatory Grade micrObial Sequences (FDA-ARGOS): Supporting development and validation of Infectious Disease Dx tests.</title>
        <authorList>
            <person name="Hoffmann M."/>
            <person name="Allard M."/>
            <person name="Evans P."/>
            <person name="Brown E."/>
            <person name="Tallon L."/>
            <person name="Sadzewicz L."/>
            <person name="Sengamalay N."/>
            <person name="Ott S."/>
            <person name="Godinez A."/>
            <person name="Nagaraj S."/>
            <person name="Vyas G."/>
            <person name="Aluvathingal J."/>
            <person name="Nadendla S."/>
            <person name="Geyer C."/>
            <person name="Sichtig H."/>
        </authorList>
    </citation>
    <scope>NUCLEOTIDE SEQUENCE</scope>
    <source>
        <strain evidence="8">ATCC 33809</strain>
    </source>
</reference>
<evidence type="ECO:0000256" key="2">
    <source>
        <dbReference type="ARBA" id="ARBA00023125"/>
    </source>
</evidence>
<dbReference type="PROSITE" id="PS50110">
    <property type="entry name" value="RESPONSE_REGULATORY"/>
    <property type="match status" value="1"/>
</dbReference>
<feature type="domain" description="OmpR/PhoB-type" evidence="7">
    <location>
        <begin position="125"/>
        <end position="223"/>
    </location>
</feature>
<dbReference type="Gene3D" id="1.10.10.10">
    <property type="entry name" value="Winged helix-like DNA-binding domain superfamily/Winged helix DNA-binding domain"/>
    <property type="match status" value="1"/>
</dbReference>
<evidence type="ECO:0000313" key="10">
    <source>
        <dbReference type="Proteomes" id="UP000057088"/>
    </source>
</evidence>
<dbReference type="GeneID" id="29386123"/>
<dbReference type="InterPro" id="IPR011006">
    <property type="entry name" value="CheY-like_superfamily"/>
</dbReference>
<dbReference type="InterPro" id="IPR039420">
    <property type="entry name" value="WalR-like"/>
</dbReference>
<dbReference type="Proteomes" id="UP000254626">
    <property type="component" value="Unassembled WGS sequence"/>
</dbReference>
<evidence type="ECO:0000313" key="9">
    <source>
        <dbReference type="EMBL" id="SUP24802.1"/>
    </source>
</evidence>
<dbReference type="GO" id="GO:0000156">
    <property type="term" value="F:phosphorelay response regulator activity"/>
    <property type="evidence" value="ECO:0007669"/>
    <property type="project" value="TreeGrafter"/>
</dbReference>
<keyword evidence="1" id="KW-0805">Transcription regulation</keyword>
<dbReference type="SMART" id="SM00448">
    <property type="entry name" value="REC"/>
    <property type="match status" value="1"/>
</dbReference>
<reference evidence="10" key="1">
    <citation type="submission" date="2015-12" db="EMBL/GenBank/DDBJ databases">
        <title>FDA dAtabase for Regulatory Grade micrObial Sequences (FDA-ARGOS): Supporting development and validation of Infectious Disease Dx tests.</title>
        <authorList>
            <person name="Hoffmann M."/>
            <person name="Allard M."/>
            <person name="Evans P."/>
            <person name="Brown E."/>
            <person name="Tallon L.J."/>
            <person name="Sadzewicz L."/>
            <person name="Sengamalay N."/>
            <person name="Ott S."/>
            <person name="Godinez A."/>
            <person name="Nagaraj S."/>
            <person name="Vyas G."/>
            <person name="Aluvathingal J."/>
            <person name="Nadendla S."/>
            <person name="Geyer C."/>
            <person name="Sichtig H."/>
        </authorList>
    </citation>
    <scope>NUCLEOTIDE SEQUENCE [LARGE SCALE GENOMIC DNA]</scope>
    <source>
        <strain evidence="10">ATCC 33809</strain>
    </source>
</reference>
<proteinExistence type="predicted"/>
<dbReference type="Gene3D" id="3.40.50.2300">
    <property type="match status" value="1"/>
</dbReference>
<dbReference type="SUPFAM" id="SSF52172">
    <property type="entry name" value="CheY-like"/>
    <property type="match status" value="1"/>
</dbReference>
<dbReference type="EMBL" id="UHIP01000001">
    <property type="protein sequence ID" value="SUP24802.1"/>
    <property type="molecule type" value="Genomic_DNA"/>
</dbReference>
<dbReference type="EMBL" id="CP014035">
    <property type="protein sequence ID" value="AMF94581.1"/>
    <property type="molecule type" value="Genomic_DNA"/>
</dbReference>
<dbReference type="PANTHER" id="PTHR48111:SF67">
    <property type="entry name" value="TRANSCRIPTIONAL REGULATORY PROTEIN TCTD"/>
    <property type="match status" value="1"/>
</dbReference>
<keyword evidence="2 5" id="KW-0238">DNA-binding</keyword>
<dbReference type="Gene3D" id="6.10.250.690">
    <property type="match status" value="1"/>
</dbReference>
<dbReference type="InterPro" id="IPR016032">
    <property type="entry name" value="Sig_transdc_resp-reg_C-effctor"/>
</dbReference>
<dbReference type="PANTHER" id="PTHR48111">
    <property type="entry name" value="REGULATOR OF RPOS"/>
    <property type="match status" value="1"/>
</dbReference>
<gene>
    <name evidence="9" type="primary">arlR</name>
    <name evidence="8" type="ORF">AL536_14045</name>
    <name evidence="9" type="ORF">NCTC11327_01555</name>
</gene>
<evidence type="ECO:0000313" key="8">
    <source>
        <dbReference type="EMBL" id="AMF94581.1"/>
    </source>
</evidence>
<protein>
    <submittedName>
        <fullName evidence="8">DNA-binding response regulator</fullName>
    </submittedName>
    <submittedName>
        <fullName evidence="9">Response regulator in two-component regulatory system with CusS, regulation of copper resistance</fullName>
    </submittedName>
</protein>
<dbReference type="InterPro" id="IPR001789">
    <property type="entry name" value="Sig_transdc_resp-reg_receiver"/>
</dbReference>
<keyword evidence="4" id="KW-0597">Phosphoprotein</keyword>
<dbReference type="SMART" id="SM00862">
    <property type="entry name" value="Trans_reg_C"/>
    <property type="match status" value="1"/>
</dbReference>
<dbReference type="Pfam" id="PF00072">
    <property type="entry name" value="Response_reg"/>
    <property type="match status" value="1"/>
</dbReference>
<dbReference type="GO" id="GO:0000976">
    <property type="term" value="F:transcription cis-regulatory region binding"/>
    <property type="evidence" value="ECO:0007669"/>
    <property type="project" value="TreeGrafter"/>
</dbReference>
<keyword evidence="10" id="KW-1185">Reference proteome</keyword>
<keyword evidence="3" id="KW-0804">Transcription</keyword>
<evidence type="ECO:0000259" key="7">
    <source>
        <dbReference type="PROSITE" id="PS51755"/>
    </source>
</evidence>
<organism evidence="9 11">
    <name type="scientific">Vibrio fluvialis</name>
    <dbReference type="NCBI Taxonomy" id="676"/>
    <lineage>
        <taxon>Bacteria</taxon>
        <taxon>Pseudomonadati</taxon>
        <taxon>Pseudomonadota</taxon>
        <taxon>Gammaproteobacteria</taxon>
        <taxon>Vibrionales</taxon>
        <taxon>Vibrionaceae</taxon>
        <taxon>Vibrio</taxon>
    </lineage>
</organism>
<dbReference type="AlphaFoldDB" id="A0AAX2LPL6"/>
<dbReference type="KEGG" id="vfl:AL536_14045"/>
<dbReference type="SUPFAM" id="SSF46894">
    <property type="entry name" value="C-terminal effector domain of the bipartite response regulators"/>
    <property type="match status" value="1"/>
</dbReference>
<dbReference type="GO" id="GO:0005829">
    <property type="term" value="C:cytosol"/>
    <property type="evidence" value="ECO:0007669"/>
    <property type="project" value="TreeGrafter"/>
</dbReference>
<evidence type="ECO:0000313" key="11">
    <source>
        <dbReference type="Proteomes" id="UP000254626"/>
    </source>
</evidence>
<dbReference type="PROSITE" id="PS51755">
    <property type="entry name" value="OMPR_PHOB"/>
    <property type="match status" value="1"/>
</dbReference>
<accession>A0AAX2LPL6</accession>
<evidence type="ECO:0000259" key="6">
    <source>
        <dbReference type="PROSITE" id="PS50110"/>
    </source>
</evidence>
<evidence type="ECO:0000256" key="4">
    <source>
        <dbReference type="PROSITE-ProRule" id="PRU00169"/>
    </source>
</evidence>
<evidence type="ECO:0000256" key="5">
    <source>
        <dbReference type="PROSITE-ProRule" id="PRU01091"/>
    </source>
</evidence>
<dbReference type="InterPro" id="IPR001867">
    <property type="entry name" value="OmpR/PhoB-type_DNA-bd"/>
</dbReference>
<dbReference type="Proteomes" id="UP000057088">
    <property type="component" value="Chromosome 2"/>
</dbReference>
<sequence>MKLLIIEDSETLRRSLIVGLNHLGFATDDTGDGQEALSMALNNQYDVIILDLMLPGLSGLEILKALRKQKKQTRVLILSAKTDTQDRVEGLLQGADDYLTKPFSFEELHARILTIMRRGSLEQVDQTLSIDEFCVNLADKTFLYQGQVIDLTPNEFKIVQCLFSAPNRVMSVEQISESVVGHFDYVAKNTIEAHLSSIRKKVRDAGGNLPVKNKRGFGYVAQKCS</sequence>
<feature type="domain" description="Response regulatory" evidence="6">
    <location>
        <begin position="2"/>
        <end position="116"/>
    </location>
</feature>